<dbReference type="RefSeq" id="WP_147668743.1">
    <property type="nucleotide sequence ID" value="NZ_CP120678.1"/>
</dbReference>
<evidence type="ECO:0000313" key="7">
    <source>
        <dbReference type="Proteomes" id="UP001243623"/>
    </source>
</evidence>
<reference evidence="6" key="1">
    <citation type="submission" date="2023-03" db="EMBL/GenBank/DDBJ databases">
        <title>Selenobaculum gbiensis gen. nov. sp. nov., a new bacterium isolated from the gut microbiota of IBD patient.</title>
        <authorList>
            <person name="Yeo S."/>
            <person name="Park H."/>
            <person name="Huh C.S."/>
        </authorList>
    </citation>
    <scope>NUCLEOTIDE SEQUENCE</scope>
    <source>
        <strain evidence="6">ICN-92133</strain>
    </source>
</reference>
<dbReference type="Gene3D" id="3.30.2110.10">
    <property type="entry name" value="CbiD-like"/>
    <property type="match status" value="1"/>
</dbReference>
<dbReference type="SUPFAM" id="SSF111342">
    <property type="entry name" value="CbiD-like"/>
    <property type="match status" value="1"/>
</dbReference>
<accession>A0A9Y2AKX3</accession>
<dbReference type="Pfam" id="PF01888">
    <property type="entry name" value="CbiD"/>
    <property type="match status" value="1"/>
</dbReference>
<sequence>MKKFLKSGFTTGTCVAAATKAALLAHKGSYLNTVNIQALSGEILSIPIEHVEKKSENEIFAAVRKDSGDDPDITNGIIIEVKVLISAQHKDIIIKAGTGVGIVTRPGLAAKVGQPAVNPGPRKMITNVVKEILKEEYGCEITIIIPRGVELAKKTLNPILGIEGGLSIIGTSGIVRPMSEEAFKDSLAPQIDVAKAKGLDTLIFVPGKIGYDACIDNFGLRADAIVQTSNFIGFMLESAAERKIQNILFVGHLGKLIKVAGGIFHTHNRVADARLEILAVYAASLGASTGVVRDILNTTTTEAAIEILEENHIEGIYDLIAQRISYRAMRYVYNEICIGAVITSLDGTILGIDENAKKIGGVLGWNIK</sequence>
<comment type="pathway">
    <text evidence="5">Cofactor biosynthesis; adenosylcobalamin biosynthesis; cob(II)yrinate a,c-diamide from sirohydrochlorin (anaerobic route): step 6/10.</text>
</comment>
<dbReference type="PANTHER" id="PTHR35863:SF1">
    <property type="entry name" value="COBALT-PRECORRIN-5B C(1)-METHYLTRANSFERASE"/>
    <property type="match status" value="1"/>
</dbReference>
<evidence type="ECO:0000256" key="4">
    <source>
        <dbReference type="ARBA" id="ARBA00022691"/>
    </source>
</evidence>
<dbReference type="KEGG" id="sgbi:P3F81_06375"/>
<proteinExistence type="inferred from homology"/>
<keyword evidence="7" id="KW-1185">Reference proteome</keyword>
<evidence type="ECO:0000313" key="6">
    <source>
        <dbReference type="EMBL" id="WIW71916.1"/>
    </source>
</evidence>
<dbReference type="InterPro" id="IPR002748">
    <property type="entry name" value="CbiD"/>
</dbReference>
<dbReference type="AlphaFoldDB" id="A0A9Y2AKX3"/>
<dbReference type="PANTHER" id="PTHR35863">
    <property type="entry name" value="COBALT-PRECORRIN-5B C(1)-METHYLTRANSFERASE"/>
    <property type="match status" value="1"/>
</dbReference>
<comment type="similarity">
    <text evidence="5">Belongs to the CbiD family.</text>
</comment>
<dbReference type="GO" id="GO:0032259">
    <property type="term" value="P:methylation"/>
    <property type="evidence" value="ECO:0007669"/>
    <property type="project" value="UniProtKB-KW"/>
</dbReference>
<dbReference type="PIRSF" id="PIRSF026782">
    <property type="entry name" value="CbiD"/>
    <property type="match status" value="1"/>
</dbReference>
<dbReference type="NCBIfam" id="TIGR00312">
    <property type="entry name" value="cbiD"/>
    <property type="match status" value="1"/>
</dbReference>
<evidence type="ECO:0000256" key="2">
    <source>
        <dbReference type="ARBA" id="ARBA00022603"/>
    </source>
</evidence>
<evidence type="ECO:0000256" key="5">
    <source>
        <dbReference type="HAMAP-Rule" id="MF_00787"/>
    </source>
</evidence>
<dbReference type="InterPro" id="IPR036074">
    <property type="entry name" value="CbiD_sf"/>
</dbReference>
<dbReference type="GO" id="GO:0008168">
    <property type="term" value="F:methyltransferase activity"/>
    <property type="evidence" value="ECO:0007669"/>
    <property type="project" value="UniProtKB-UniRule"/>
</dbReference>
<protein>
    <recommendedName>
        <fullName evidence="5">Cobalt-precorrin-5B C(1)-methyltransferase</fullName>
        <ecNumber evidence="5">2.1.1.195</ecNumber>
    </recommendedName>
    <alternativeName>
        <fullName evidence="5">Cobalt-precorrin-6A synthase</fullName>
    </alternativeName>
</protein>
<name>A0A9Y2AKX3_9FIRM</name>
<dbReference type="GO" id="GO:0019251">
    <property type="term" value="P:anaerobic cobalamin biosynthetic process"/>
    <property type="evidence" value="ECO:0007669"/>
    <property type="project" value="UniProtKB-UniRule"/>
</dbReference>
<comment type="catalytic activity">
    <reaction evidence="5">
        <text>Co-precorrin-5B + S-adenosyl-L-methionine = Co-precorrin-6A + S-adenosyl-L-homocysteine</text>
        <dbReference type="Rhea" id="RHEA:26285"/>
        <dbReference type="ChEBI" id="CHEBI:57856"/>
        <dbReference type="ChEBI" id="CHEBI:59789"/>
        <dbReference type="ChEBI" id="CHEBI:60063"/>
        <dbReference type="ChEBI" id="CHEBI:60064"/>
        <dbReference type="EC" id="2.1.1.195"/>
    </reaction>
</comment>
<dbReference type="Proteomes" id="UP001243623">
    <property type="component" value="Chromosome"/>
</dbReference>
<dbReference type="HAMAP" id="MF_00787">
    <property type="entry name" value="CbiD"/>
    <property type="match status" value="1"/>
</dbReference>
<organism evidence="6 7">
    <name type="scientific">Selenobaculum gibii</name>
    <dbReference type="NCBI Taxonomy" id="3054208"/>
    <lineage>
        <taxon>Bacteria</taxon>
        <taxon>Bacillati</taxon>
        <taxon>Bacillota</taxon>
        <taxon>Negativicutes</taxon>
        <taxon>Selenomonadales</taxon>
        <taxon>Selenomonadaceae</taxon>
        <taxon>Selenobaculum</taxon>
    </lineage>
</organism>
<keyword evidence="1 5" id="KW-0169">Cobalamin biosynthesis</keyword>
<evidence type="ECO:0000256" key="3">
    <source>
        <dbReference type="ARBA" id="ARBA00022679"/>
    </source>
</evidence>
<dbReference type="EMBL" id="CP120678">
    <property type="protein sequence ID" value="WIW71916.1"/>
    <property type="molecule type" value="Genomic_DNA"/>
</dbReference>
<keyword evidence="3 5" id="KW-0808">Transferase</keyword>
<comment type="function">
    <text evidence="5">Catalyzes the methylation of C-1 in cobalt-precorrin-5B to form cobalt-precorrin-6A.</text>
</comment>
<keyword evidence="2 5" id="KW-0489">Methyltransferase</keyword>
<keyword evidence="4 5" id="KW-0949">S-adenosyl-L-methionine</keyword>
<gene>
    <name evidence="5 6" type="primary">cbiD</name>
    <name evidence="6" type="ORF">P3F81_06375</name>
</gene>
<evidence type="ECO:0000256" key="1">
    <source>
        <dbReference type="ARBA" id="ARBA00022573"/>
    </source>
</evidence>
<dbReference type="EC" id="2.1.1.195" evidence="5"/>